<feature type="transmembrane region" description="Helical" evidence="9">
    <location>
        <begin position="28"/>
        <end position="47"/>
    </location>
</feature>
<organism evidence="10 12">
    <name type="scientific">Gemella sanguinis</name>
    <dbReference type="NCBI Taxonomy" id="84135"/>
    <lineage>
        <taxon>Bacteria</taxon>
        <taxon>Bacillati</taxon>
        <taxon>Bacillota</taxon>
        <taxon>Bacilli</taxon>
        <taxon>Bacillales</taxon>
        <taxon>Gemellaceae</taxon>
        <taxon>Gemella</taxon>
    </lineage>
</organism>
<dbReference type="NCBIfam" id="TIGR02209">
    <property type="entry name" value="ftsL_broad"/>
    <property type="match status" value="1"/>
</dbReference>
<evidence type="ECO:0000313" key="10">
    <source>
        <dbReference type="EMBL" id="PMC51645.1"/>
    </source>
</evidence>
<keyword evidence="5 9" id="KW-1133">Transmembrane helix</keyword>
<evidence type="ECO:0000256" key="1">
    <source>
        <dbReference type="ARBA" id="ARBA00004401"/>
    </source>
</evidence>
<dbReference type="InterPro" id="IPR011922">
    <property type="entry name" value="Cell_div_FtsL"/>
</dbReference>
<evidence type="ECO:0000256" key="9">
    <source>
        <dbReference type="SAM" id="Phobius"/>
    </source>
</evidence>
<dbReference type="STRING" id="84135.GCA_001052115_01784"/>
<dbReference type="Proteomes" id="UP000427636">
    <property type="component" value="Chromosome"/>
</dbReference>
<keyword evidence="7" id="KW-0131">Cell cycle</keyword>
<dbReference type="EMBL" id="PNGT01000014">
    <property type="protein sequence ID" value="PMC51645.1"/>
    <property type="molecule type" value="Genomic_DNA"/>
</dbReference>
<evidence type="ECO:0000313" key="13">
    <source>
        <dbReference type="Proteomes" id="UP000427636"/>
    </source>
</evidence>
<protein>
    <recommendedName>
        <fullName evidence="8">Cell division protein FtsL</fullName>
    </recommendedName>
</protein>
<sequence>MATLKVYSREYGTRKVQEKVKFNVVEKIGYVVFGGVILLTNIVMLNYKGELYSLKSAQQRNEVVIAEKQKENNEQKVIINNLSSYERVKKIAESLGMKVQNDNIKVVR</sequence>
<dbReference type="Proteomes" id="UP000235670">
    <property type="component" value="Unassembled WGS sequence"/>
</dbReference>
<dbReference type="RefSeq" id="WP_006364985.1">
    <property type="nucleotide sequence ID" value="NZ_CAKARP010000013.1"/>
</dbReference>
<name>A0A2N6SCH6_9BACL</name>
<keyword evidence="2" id="KW-1003">Cell membrane</keyword>
<evidence type="ECO:0000256" key="2">
    <source>
        <dbReference type="ARBA" id="ARBA00022475"/>
    </source>
</evidence>
<evidence type="ECO:0000256" key="7">
    <source>
        <dbReference type="ARBA" id="ARBA00023306"/>
    </source>
</evidence>
<dbReference type="OrthoDB" id="2990327at2"/>
<dbReference type="EMBL" id="CP046313">
    <property type="protein sequence ID" value="QGS08100.1"/>
    <property type="molecule type" value="Genomic_DNA"/>
</dbReference>
<evidence type="ECO:0000256" key="8">
    <source>
        <dbReference type="NCBIfam" id="TIGR02209"/>
    </source>
</evidence>
<dbReference type="AlphaFoldDB" id="A0A2N6SCH6"/>
<keyword evidence="13" id="KW-1185">Reference proteome</keyword>
<evidence type="ECO:0000313" key="12">
    <source>
        <dbReference type="Proteomes" id="UP000235670"/>
    </source>
</evidence>
<accession>A0A2N6SCH6</accession>
<keyword evidence="4 9" id="KW-0812">Transmembrane</keyword>
<proteinExistence type="predicted"/>
<comment type="subcellular location">
    <subcellularLocation>
        <location evidence="1">Cell membrane</location>
        <topology evidence="1">Single-pass type II membrane protein</topology>
    </subcellularLocation>
</comment>
<evidence type="ECO:0000256" key="4">
    <source>
        <dbReference type="ARBA" id="ARBA00022692"/>
    </source>
</evidence>
<keyword evidence="3 10" id="KW-0132">Cell division</keyword>
<dbReference type="GO" id="GO:0005886">
    <property type="term" value="C:plasma membrane"/>
    <property type="evidence" value="ECO:0007669"/>
    <property type="project" value="UniProtKB-SubCell"/>
</dbReference>
<evidence type="ECO:0000256" key="3">
    <source>
        <dbReference type="ARBA" id="ARBA00022618"/>
    </source>
</evidence>
<keyword evidence="6 9" id="KW-0472">Membrane</keyword>
<evidence type="ECO:0000313" key="11">
    <source>
        <dbReference type="EMBL" id="QGS08100.1"/>
    </source>
</evidence>
<evidence type="ECO:0000256" key="5">
    <source>
        <dbReference type="ARBA" id="ARBA00022989"/>
    </source>
</evidence>
<reference evidence="11 13" key="2">
    <citation type="submission" date="2019-11" db="EMBL/GenBank/DDBJ databases">
        <title>FDA dAtabase for Regulatory Grade micrObial Sequences (FDA-ARGOS): Supporting development and validation of Infectious Disease Dx tests.</title>
        <authorList>
            <person name="Turner S."/>
            <person name="Byrd R."/>
            <person name="Tallon L."/>
            <person name="Sadzewicz L."/>
            <person name="Vavikolanu K."/>
            <person name="Mehta A."/>
            <person name="Aluvathingal J."/>
            <person name="Nadendla S."/>
            <person name="Myers T."/>
            <person name="Yan Y."/>
            <person name="Sichtig H."/>
        </authorList>
    </citation>
    <scope>NUCLEOTIDE SEQUENCE [LARGE SCALE GENOMIC DNA]</scope>
    <source>
        <strain evidence="11 13">FDAARGOS_742</strain>
    </source>
</reference>
<gene>
    <name evidence="10" type="primary">ftsL</name>
    <name evidence="10" type="ORF">CJ218_08855</name>
    <name evidence="11" type="ORF">FOC50_07405</name>
</gene>
<reference evidence="10 12" key="1">
    <citation type="submission" date="2017-09" db="EMBL/GenBank/DDBJ databases">
        <title>Bacterial strain isolated from the female urinary microbiota.</title>
        <authorList>
            <person name="Thomas-White K."/>
            <person name="Kumar N."/>
            <person name="Forster S."/>
            <person name="Putonti C."/>
            <person name="Lawley T."/>
            <person name="Wolfe A.J."/>
        </authorList>
    </citation>
    <scope>NUCLEOTIDE SEQUENCE [LARGE SCALE GENOMIC DNA]</scope>
    <source>
        <strain evidence="10 12">UMB0186</strain>
    </source>
</reference>
<dbReference type="GO" id="GO:0051301">
    <property type="term" value="P:cell division"/>
    <property type="evidence" value="ECO:0007669"/>
    <property type="project" value="UniProtKB-KW"/>
</dbReference>
<dbReference type="GeneID" id="84803075"/>
<evidence type="ECO:0000256" key="6">
    <source>
        <dbReference type="ARBA" id="ARBA00023136"/>
    </source>
</evidence>